<sequence>MALPLFSKRGFRVP</sequence>
<protein>
    <submittedName>
        <fullName evidence="1">Uncharacterized protein</fullName>
    </submittedName>
</protein>
<name>A0A0A9DBJ3_ARUDO</name>
<organism evidence="1">
    <name type="scientific">Arundo donax</name>
    <name type="common">Giant reed</name>
    <name type="synonym">Donax arundinaceus</name>
    <dbReference type="NCBI Taxonomy" id="35708"/>
    <lineage>
        <taxon>Eukaryota</taxon>
        <taxon>Viridiplantae</taxon>
        <taxon>Streptophyta</taxon>
        <taxon>Embryophyta</taxon>
        <taxon>Tracheophyta</taxon>
        <taxon>Spermatophyta</taxon>
        <taxon>Magnoliopsida</taxon>
        <taxon>Liliopsida</taxon>
        <taxon>Poales</taxon>
        <taxon>Poaceae</taxon>
        <taxon>PACMAD clade</taxon>
        <taxon>Arundinoideae</taxon>
        <taxon>Arundineae</taxon>
        <taxon>Arundo</taxon>
    </lineage>
</organism>
<reference evidence="1" key="2">
    <citation type="journal article" date="2015" name="Data Brief">
        <title>Shoot transcriptome of the giant reed, Arundo donax.</title>
        <authorList>
            <person name="Barrero R.A."/>
            <person name="Guerrero F.D."/>
            <person name="Moolhuijzen P."/>
            <person name="Goolsby J.A."/>
            <person name="Tidwell J."/>
            <person name="Bellgard S.E."/>
            <person name="Bellgard M.I."/>
        </authorList>
    </citation>
    <scope>NUCLEOTIDE SEQUENCE</scope>
    <source>
        <tissue evidence="1">Shoot tissue taken approximately 20 cm above the soil surface</tissue>
    </source>
</reference>
<evidence type="ECO:0000313" key="1">
    <source>
        <dbReference type="EMBL" id="JAD81087.1"/>
    </source>
</evidence>
<accession>A0A0A9DBJ3</accession>
<dbReference type="EMBL" id="GBRH01216808">
    <property type="protein sequence ID" value="JAD81087.1"/>
    <property type="molecule type" value="Transcribed_RNA"/>
</dbReference>
<proteinExistence type="predicted"/>
<reference evidence="1" key="1">
    <citation type="submission" date="2014-09" db="EMBL/GenBank/DDBJ databases">
        <authorList>
            <person name="Magalhaes I.L.F."/>
            <person name="Oliveira U."/>
            <person name="Santos F.R."/>
            <person name="Vidigal T.H.D.A."/>
            <person name="Brescovit A.D."/>
            <person name="Santos A.J."/>
        </authorList>
    </citation>
    <scope>NUCLEOTIDE SEQUENCE</scope>
    <source>
        <tissue evidence="1">Shoot tissue taken approximately 20 cm above the soil surface</tissue>
    </source>
</reference>